<protein>
    <submittedName>
        <fullName evidence="1">Uncharacterized protein</fullName>
    </submittedName>
</protein>
<dbReference type="Proteomes" id="UP000232003">
    <property type="component" value="Chromosome"/>
</dbReference>
<gene>
    <name evidence="1" type="ORF">COO91_04281</name>
</gene>
<accession>A0A2K8SS90</accession>
<sequence length="38" mass="4463">MIMRQLLGATAYFKVFCGNTLYESLRDRLVLFLNQSHL</sequence>
<evidence type="ECO:0000313" key="2">
    <source>
        <dbReference type="Proteomes" id="UP000232003"/>
    </source>
</evidence>
<keyword evidence="2" id="KW-1185">Reference proteome</keyword>
<evidence type="ECO:0000313" key="1">
    <source>
        <dbReference type="EMBL" id="AUB38316.1"/>
    </source>
</evidence>
<dbReference type="EMBL" id="CP024785">
    <property type="protein sequence ID" value="AUB38316.1"/>
    <property type="molecule type" value="Genomic_DNA"/>
</dbReference>
<proteinExistence type="predicted"/>
<reference evidence="1 2" key="1">
    <citation type="submission" date="2017-11" db="EMBL/GenBank/DDBJ databases">
        <title>Complete genome of a free-living desiccation-tolerant cyanobacterium and its photosynthetic adaptation to extreme terrestrial habitat.</title>
        <authorList>
            <person name="Shang J."/>
        </authorList>
    </citation>
    <scope>NUCLEOTIDE SEQUENCE [LARGE SCALE GENOMIC DNA]</scope>
    <source>
        <strain evidence="1 2">CCNUN1</strain>
    </source>
</reference>
<organism evidence="1 2">
    <name type="scientific">Nostoc flagelliforme CCNUN1</name>
    <dbReference type="NCBI Taxonomy" id="2038116"/>
    <lineage>
        <taxon>Bacteria</taxon>
        <taxon>Bacillati</taxon>
        <taxon>Cyanobacteriota</taxon>
        <taxon>Cyanophyceae</taxon>
        <taxon>Nostocales</taxon>
        <taxon>Nostocaceae</taxon>
        <taxon>Nostoc</taxon>
    </lineage>
</organism>
<dbReference type="AlphaFoldDB" id="A0A2K8SS90"/>
<dbReference type="KEGG" id="nfl:COO91_04281"/>
<name>A0A2K8SS90_9NOSO</name>